<name>R9AF38_WALI9</name>
<protein>
    <submittedName>
        <fullName evidence="1">Uncharacterized protein</fullName>
    </submittedName>
</protein>
<dbReference type="GeneID" id="20373534"/>
<sequence>MERDLYKQFNAAVGSFQSLLRIPTTDRIFLSYQYHLVHLLKLIAAYEKAGLLSAHFFILIRHSFFFVHSACHSHPHSPEHHKAHLNQFRLLLEKCNQNGVNN</sequence>
<accession>R9AF38</accession>
<dbReference type="KEGG" id="wic:J056_000582"/>
<dbReference type="AlphaFoldDB" id="R9AF38"/>
<evidence type="ECO:0000313" key="1">
    <source>
        <dbReference type="EMBL" id="EOR00772.1"/>
    </source>
</evidence>
<evidence type="ECO:0000313" key="2">
    <source>
        <dbReference type="Proteomes" id="UP000014064"/>
    </source>
</evidence>
<gene>
    <name evidence="1" type="ORF">J056_000582</name>
</gene>
<dbReference type="Proteomes" id="UP000014064">
    <property type="component" value="Unassembled WGS sequence"/>
</dbReference>
<reference evidence="2" key="1">
    <citation type="journal article" date="2013" name="BMC Genomics">
        <title>Genome and transcriptome sequencing of the halophilic fungus Wallemia ichthyophaga: haloadaptations present and absent.</title>
        <authorList>
            <person name="Zajc J."/>
            <person name="Liu Y."/>
            <person name="Dai W."/>
            <person name="Yang Z."/>
            <person name="Hu J."/>
            <person name="Gostincar C."/>
            <person name="Gunde-Cimerman N."/>
        </authorList>
    </citation>
    <scope>NUCLEOTIDE SEQUENCE [LARGE SCALE GENOMIC DNA]</scope>
    <source>
        <strain evidence="2">EXF-994 / CBS 113033</strain>
    </source>
</reference>
<organism evidence="1 2">
    <name type="scientific">Wallemia ichthyophaga (strain EXF-994 / CBS 113033)</name>
    <dbReference type="NCBI Taxonomy" id="1299270"/>
    <lineage>
        <taxon>Eukaryota</taxon>
        <taxon>Fungi</taxon>
        <taxon>Dikarya</taxon>
        <taxon>Basidiomycota</taxon>
        <taxon>Wallemiomycotina</taxon>
        <taxon>Wallemiomycetes</taxon>
        <taxon>Wallemiales</taxon>
        <taxon>Wallemiaceae</taxon>
        <taxon>Wallemia</taxon>
    </lineage>
</organism>
<dbReference type="HOGENOM" id="CLU_2279632_0_0_1"/>
<keyword evidence="2" id="KW-1185">Reference proteome</keyword>
<dbReference type="EMBL" id="KE007233">
    <property type="protein sequence ID" value="EOR00772.1"/>
    <property type="molecule type" value="Genomic_DNA"/>
</dbReference>
<dbReference type="RefSeq" id="XP_009268485.1">
    <property type="nucleotide sequence ID" value="XM_009270210.1"/>
</dbReference>
<dbReference type="OrthoDB" id="10501561at2759"/>
<dbReference type="OMA" id="SAHFFIL"/>
<proteinExistence type="predicted"/>